<gene>
    <name evidence="1" type="ORF">FF38_11162</name>
</gene>
<name>A0A0L0BVX3_LUCCU</name>
<comment type="caution">
    <text evidence="1">The sequence shown here is derived from an EMBL/GenBank/DDBJ whole genome shotgun (WGS) entry which is preliminary data.</text>
</comment>
<keyword evidence="2" id="KW-1185">Reference proteome</keyword>
<dbReference type="AlphaFoldDB" id="A0A0L0BVX3"/>
<reference evidence="1 2" key="1">
    <citation type="journal article" date="2015" name="Nat. Commun.">
        <title>Lucilia cuprina genome unlocks parasitic fly biology to underpin future interventions.</title>
        <authorList>
            <person name="Anstead C.A."/>
            <person name="Korhonen P.K."/>
            <person name="Young N.D."/>
            <person name="Hall R.S."/>
            <person name="Jex A.R."/>
            <person name="Murali S.C."/>
            <person name="Hughes D.S."/>
            <person name="Lee S.F."/>
            <person name="Perry T."/>
            <person name="Stroehlein A.J."/>
            <person name="Ansell B.R."/>
            <person name="Breugelmans B."/>
            <person name="Hofmann A."/>
            <person name="Qu J."/>
            <person name="Dugan S."/>
            <person name="Lee S.L."/>
            <person name="Chao H."/>
            <person name="Dinh H."/>
            <person name="Han Y."/>
            <person name="Doddapaneni H.V."/>
            <person name="Worley K.C."/>
            <person name="Muzny D.M."/>
            <person name="Ioannidis P."/>
            <person name="Waterhouse R.M."/>
            <person name="Zdobnov E.M."/>
            <person name="James P.J."/>
            <person name="Bagnall N.H."/>
            <person name="Kotze A.C."/>
            <person name="Gibbs R.A."/>
            <person name="Richards S."/>
            <person name="Batterham P."/>
            <person name="Gasser R.B."/>
        </authorList>
    </citation>
    <scope>NUCLEOTIDE SEQUENCE [LARGE SCALE GENOMIC DNA]</scope>
    <source>
        <strain evidence="1 2">LS</strain>
        <tissue evidence="1">Full body</tissue>
    </source>
</reference>
<dbReference type="EMBL" id="JRES01001255">
    <property type="protein sequence ID" value="KNC24163.1"/>
    <property type="molecule type" value="Genomic_DNA"/>
</dbReference>
<dbReference type="OrthoDB" id="8067747at2759"/>
<proteinExistence type="predicted"/>
<protein>
    <submittedName>
        <fullName evidence="1">Uncharacterized protein</fullName>
    </submittedName>
</protein>
<evidence type="ECO:0000313" key="2">
    <source>
        <dbReference type="Proteomes" id="UP000037069"/>
    </source>
</evidence>
<accession>A0A0L0BVX3</accession>
<dbReference type="Proteomes" id="UP000037069">
    <property type="component" value="Unassembled WGS sequence"/>
</dbReference>
<evidence type="ECO:0000313" key="1">
    <source>
        <dbReference type="EMBL" id="KNC24163.1"/>
    </source>
</evidence>
<dbReference type="OMA" id="ISTCMTE"/>
<sequence>MACIYNNSTISNFNSTFINKSIDKSSLSPAMSVLKLMKTVRKIFNNSSSNTKKSNIITKQMISGPVVISTCMTEEEHQNWLNEQFESTAIQF</sequence>
<organism evidence="1 2">
    <name type="scientific">Lucilia cuprina</name>
    <name type="common">Green bottle fly</name>
    <name type="synonym">Australian sheep blowfly</name>
    <dbReference type="NCBI Taxonomy" id="7375"/>
    <lineage>
        <taxon>Eukaryota</taxon>
        <taxon>Metazoa</taxon>
        <taxon>Ecdysozoa</taxon>
        <taxon>Arthropoda</taxon>
        <taxon>Hexapoda</taxon>
        <taxon>Insecta</taxon>
        <taxon>Pterygota</taxon>
        <taxon>Neoptera</taxon>
        <taxon>Endopterygota</taxon>
        <taxon>Diptera</taxon>
        <taxon>Brachycera</taxon>
        <taxon>Muscomorpha</taxon>
        <taxon>Oestroidea</taxon>
        <taxon>Calliphoridae</taxon>
        <taxon>Luciliinae</taxon>
        <taxon>Lucilia</taxon>
    </lineage>
</organism>